<dbReference type="OrthoDB" id="10009200at2759"/>
<evidence type="ECO:0000256" key="3">
    <source>
        <dbReference type="ARBA" id="ARBA00022771"/>
    </source>
</evidence>
<dbReference type="InterPro" id="IPR001841">
    <property type="entry name" value="Znf_RING"/>
</dbReference>
<sequence>MKRESKNLTNGECVQIAVLHENWSYRRLGKRFGVSLTSVSRVMDRYRETGNYSRRPGQGRRRVTTPSLCCGPMPQNLQRLSACMSSILAVLECPVCLDTIPPPAHQCDNGHLMCLKCRAKSERCPVCRIRLARGRSLLAEQVYNSITDVFDLKEESEQSRKAKMQTIFKLQGKNKNVPDIKVTQSHTNKFLARLIGKSTSVDNLSNGCIKSIPMLRFSLDHDFETSNLKTKSLSTSEIFKSVSPAPSRSGSFSRLNGNYKSSEGKLLSTKRETESIAAAHYGSLESLGRKLNDRSRLMSNNLLSVPSNFATNDLVYQCPYNFNCSSKIKGSEIIKHFQTTHNGPLIQYFQPKLRLSFANIHLQKDPCYVIHAEDMIFFLRILDILDNEQCKMYNFREDSSTNSSLLLWLWLLADVEICNQFQLQVKILNAEEKVLLSVTSSIHSLGKFSGKTIVDRRRGVFLDSQTVEALTSSDLDTFLNIEILKLDEDS</sequence>
<keyword evidence="8" id="KW-1185">Reference proteome</keyword>
<dbReference type="Proteomes" id="UP000801492">
    <property type="component" value="Unassembled WGS sequence"/>
</dbReference>
<evidence type="ECO:0000256" key="4">
    <source>
        <dbReference type="ARBA" id="ARBA00022833"/>
    </source>
</evidence>
<dbReference type="Pfam" id="PF21362">
    <property type="entry name" value="Sina_RING"/>
    <property type="match status" value="1"/>
</dbReference>
<evidence type="ECO:0000313" key="7">
    <source>
        <dbReference type="EMBL" id="KAF2884592.1"/>
    </source>
</evidence>
<keyword evidence="3 5" id="KW-0863">Zinc-finger</keyword>
<proteinExistence type="predicted"/>
<dbReference type="InterPro" id="IPR049548">
    <property type="entry name" value="Sina-like_RING"/>
</dbReference>
<dbReference type="GO" id="GO:0008270">
    <property type="term" value="F:zinc ion binding"/>
    <property type="evidence" value="ECO:0007669"/>
    <property type="project" value="UniProtKB-KW"/>
</dbReference>
<dbReference type="Gene3D" id="3.30.40.10">
    <property type="entry name" value="Zinc/RING finger domain, C3HC4 (zinc finger)"/>
    <property type="match status" value="1"/>
</dbReference>
<dbReference type="GO" id="GO:0031624">
    <property type="term" value="F:ubiquitin conjugating enzyme binding"/>
    <property type="evidence" value="ECO:0007669"/>
    <property type="project" value="TreeGrafter"/>
</dbReference>
<organism evidence="7 8">
    <name type="scientific">Ignelater luminosus</name>
    <name type="common">Cucubano</name>
    <name type="synonym">Pyrophorus luminosus</name>
    <dbReference type="NCBI Taxonomy" id="2038154"/>
    <lineage>
        <taxon>Eukaryota</taxon>
        <taxon>Metazoa</taxon>
        <taxon>Ecdysozoa</taxon>
        <taxon>Arthropoda</taxon>
        <taxon>Hexapoda</taxon>
        <taxon>Insecta</taxon>
        <taxon>Pterygota</taxon>
        <taxon>Neoptera</taxon>
        <taxon>Endopterygota</taxon>
        <taxon>Coleoptera</taxon>
        <taxon>Polyphaga</taxon>
        <taxon>Elateriformia</taxon>
        <taxon>Elateroidea</taxon>
        <taxon>Elateridae</taxon>
        <taxon>Agrypninae</taxon>
        <taxon>Pyrophorini</taxon>
        <taxon>Ignelater</taxon>
    </lineage>
</organism>
<dbReference type="PANTHER" id="PTHR45877">
    <property type="entry name" value="E3 UBIQUITIN-PROTEIN LIGASE SIAH2"/>
    <property type="match status" value="1"/>
</dbReference>
<name>A0A8K0G1A5_IGNLU</name>
<dbReference type="PANTHER" id="PTHR45877:SF2">
    <property type="entry name" value="E3 UBIQUITIN-PROTEIN LIGASE SINA-RELATED"/>
    <property type="match status" value="1"/>
</dbReference>
<dbReference type="GO" id="GO:0005634">
    <property type="term" value="C:nucleus"/>
    <property type="evidence" value="ECO:0007669"/>
    <property type="project" value="UniProtKB-SubCell"/>
</dbReference>
<dbReference type="InterPro" id="IPR009057">
    <property type="entry name" value="Homeodomain-like_sf"/>
</dbReference>
<dbReference type="GO" id="GO:0043161">
    <property type="term" value="P:proteasome-mediated ubiquitin-dependent protein catabolic process"/>
    <property type="evidence" value="ECO:0007669"/>
    <property type="project" value="TreeGrafter"/>
</dbReference>
<feature type="domain" description="RING-type" evidence="6">
    <location>
        <begin position="93"/>
        <end position="128"/>
    </location>
</feature>
<dbReference type="SUPFAM" id="SSF57850">
    <property type="entry name" value="RING/U-box"/>
    <property type="match status" value="1"/>
</dbReference>
<dbReference type="GO" id="GO:0005737">
    <property type="term" value="C:cytoplasm"/>
    <property type="evidence" value="ECO:0007669"/>
    <property type="project" value="TreeGrafter"/>
</dbReference>
<gene>
    <name evidence="7" type="ORF">ILUMI_21595</name>
</gene>
<comment type="subcellular location">
    <subcellularLocation>
        <location evidence="1">Nucleus</location>
    </subcellularLocation>
</comment>
<dbReference type="CDD" id="cd16571">
    <property type="entry name" value="RING-HC_SIAHs"/>
    <property type="match status" value="1"/>
</dbReference>
<dbReference type="SUPFAM" id="SSF46689">
    <property type="entry name" value="Homeodomain-like"/>
    <property type="match status" value="1"/>
</dbReference>
<reference evidence="7" key="1">
    <citation type="submission" date="2019-08" db="EMBL/GenBank/DDBJ databases">
        <title>The genome of the North American firefly Photinus pyralis.</title>
        <authorList>
            <consortium name="Photinus pyralis genome working group"/>
            <person name="Fallon T.R."/>
            <person name="Sander Lower S.E."/>
            <person name="Weng J.-K."/>
        </authorList>
    </citation>
    <scope>NUCLEOTIDE SEQUENCE</scope>
    <source>
        <strain evidence="7">TRF0915ILg1</strain>
        <tissue evidence="7">Whole body</tissue>
    </source>
</reference>
<comment type="caution">
    <text evidence="7">The sequence shown here is derived from an EMBL/GenBank/DDBJ whole genome shotgun (WGS) entry which is preliminary data.</text>
</comment>
<protein>
    <recommendedName>
        <fullName evidence="6">RING-type domain-containing protein</fullName>
    </recommendedName>
</protein>
<keyword evidence="4" id="KW-0862">Zinc</keyword>
<evidence type="ECO:0000256" key="1">
    <source>
        <dbReference type="ARBA" id="ARBA00004123"/>
    </source>
</evidence>
<keyword evidence="2" id="KW-0479">Metal-binding</keyword>
<dbReference type="GO" id="GO:0061630">
    <property type="term" value="F:ubiquitin protein ligase activity"/>
    <property type="evidence" value="ECO:0007669"/>
    <property type="project" value="TreeGrafter"/>
</dbReference>
<evidence type="ECO:0000259" key="6">
    <source>
        <dbReference type="PROSITE" id="PS50089"/>
    </source>
</evidence>
<evidence type="ECO:0000256" key="2">
    <source>
        <dbReference type="ARBA" id="ARBA00022723"/>
    </source>
</evidence>
<dbReference type="EMBL" id="VTPC01090155">
    <property type="protein sequence ID" value="KAF2884592.1"/>
    <property type="molecule type" value="Genomic_DNA"/>
</dbReference>
<evidence type="ECO:0000256" key="5">
    <source>
        <dbReference type="PROSITE-ProRule" id="PRU00175"/>
    </source>
</evidence>
<accession>A0A8K0G1A5</accession>
<dbReference type="InterPro" id="IPR004162">
    <property type="entry name" value="SINA-like_animal"/>
</dbReference>
<dbReference type="InterPro" id="IPR013083">
    <property type="entry name" value="Znf_RING/FYVE/PHD"/>
</dbReference>
<dbReference type="AlphaFoldDB" id="A0A8K0G1A5"/>
<dbReference type="PROSITE" id="PS50089">
    <property type="entry name" value="ZF_RING_2"/>
    <property type="match status" value="1"/>
</dbReference>
<evidence type="ECO:0000313" key="8">
    <source>
        <dbReference type="Proteomes" id="UP000801492"/>
    </source>
</evidence>